<dbReference type="Pfam" id="PF05368">
    <property type="entry name" value="NmrA"/>
    <property type="match status" value="1"/>
</dbReference>
<evidence type="ECO:0000313" key="6">
    <source>
        <dbReference type="Ensembl" id="ENSCSRP00000026919.1"/>
    </source>
</evidence>
<reference evidence="6" key="2">
    <citation type="submission" date="2025-09" db="UniProtKB">
        <authorList>
            <consortium name="Ensembl"/>
        </authorList>
    </citation>
    <scope>IDENTIFICATION</scope>
</reference>
<keyword evidence="2" id="KW-0521">NADP</keyword>
<dbReference type="Proteomes" id="UP000694403">
    <property type="component" value="Unplaced"/>
</dbReference>
<evidence type="ECO:0000256" key="1">
    <source>
        <dbReference type="ARBA" id="ARBA00006328"/>
    </source>
</evidence>
<dbReference type="InterPro" id="IPR008030">
    <property type="entry name" value="NmrA-like"/>
</dbReference>
<dbReference type="Ensembl" id="ENSCSRT00000028038.1">
    <property type="protein sequence ID" value="ENSCSRP00000026919.1"/>
    <property type="gene ID" value="ENSCSRG00000019995.1"/>
</dbReference>
<dbReference type="PANTHER" id="PTHR42748:SF7">
    <property type="entry name" value="NMRA LIKE REDOX SENSOR 1-RELATED"/>
    <property type="match status" value="1"/>
</dbReference>
<feature type="domain" description="NmrA-like" evidence="5">
    <location>
        <begin position="3"/>
        <end position="145"/>
    </location>
</feature>
<feature type="compositionally biased region" description="Polar residues" evidence="4">
    <location>
        <begin position="231"/>
        <end position="245"/>
    </location>
</feature>
<accession>A0A8C3TF20</accession>
<organism evidence="6 7">
    <name type="scientific">Chelydra serpentina</name>
    <name type="common">Snapping turtle</name>
    <name type="synonym">Testudo serpentina</name>
    <dbReference type="NCBI Taxonomy" id="8475"/>
    <lineage>
        <taxon>Eukaryota</taxon>
        <taxon>Metazoa</taxon>
        <taxon>Chordata</taxon>
        <taxon>Craniata</taxon>
        <taxon>Vertebrata</taxon>
        <taxon>Euteleostomi</taxon>
        <taxon>Archelosauria</taxon>
        <taxon>Testudinata</taxon>
        <taxon>Testudines</taxon>
        <taxon>Cryptodira</taxon>
        <taxon>Durocryptodira</taxon>
        <taxon>Americhelydia</taxon>
        <taxon>Chelydroidea</taxon>
        <taxon>Chelydridae</taxon>
        <taxon>Chelydra</taxon>
    </lineage>
</organism>
<dbReference type="PANTHER" id="PTHR42748">
    <property type="entry name" value="NITROGEN METABOLITE REPRESSION PROTEIN NMRA FAMILY MEMBER"/>
    <property type="match status" value="1"/>
</dbReference>
<dbReference type="GO" id="GO:0005634">
    <property type="term" value="C:nucleus"/>
    <property type="evidence" value="ECO:0007669"/>
    <property type="project" value="TreeGrafter"/>
</dbReference>
<keyword evidence="7" id="KW-1185">Reference proteome</keyword>
<name>A0A8C3TF20_CHESE</name>
<dbReference type="AlphaFoldDB" id="A0A8C3TF20"/>
<evidence type="ECO:0000313" key="7">
    <source>
        <dbReference type="Proteomes" id="UP000694403"/>
    </source>
</evidence>
<dbReference type="InterPro" id="IPR036291">
    <property type="entry name" value="NAD(P)-bd_dom_sf"/>
</dbReference>
<dbReference type="InterPro" id="IPR051164">
    <property type="entry name" value="NmrA-like_oxidored"/>
</dbReference>
<evidence type="ECO:0000256" key="2">
    <source>
        <dbReference type="ARBA" id="ARBA00022857"/>
    </source>
</evidence>
<reference evidence="6" key="1">
    <citation type="submission" date="2025-08" db="UniProtKB">
        <authorList>
            <consortium name="Ensembl"/>
        </authorList>
    </citation>
    <scope>IDENTIFICATION</scope>
</reference>
<evidence type="ECO:0000259" key="5">
    <source>
        <dbReference type="Pfam" id="PF05368"/>
    </source>
</evidence>
<dbReference type="SUPFAM" id="SSF51735">
    <property type="entry name" value="NAD(P)-binding Rossmann-fold domains"/>
    <property type="match status" value="1"/>
</dbReference>
<protein>
    <recommendedName>
        <fullName evidence="3">NmrA-like family domain-containing protein 1</fullName>
    </recommendedName>
</protein>
<sequence length="268" mass="29033">MQMVAITGAENKEGRSMVTALLHDGGFEVHASLGDLSFPVALQLQAARAETVLPDSRDASRMDRAVKGAHSCFIVTPPLRWEENQSDEIQHGDWLADLRSNLAAHTWCPWSALPATHMDAKAIIDDYVTKIGLPKTEISVSFFENILSAFRPIAAGRDTYKLGVDDNGTKLGLAFVAVYEGKGLSLKPCPLPPLGESKSKDLPLRGPAPRPLPTPRRGGASGEGVELGCSASPSQPIRTAQSSTGDLNRRAWGNCTFCCPCWRRQQER</sequence>
<evidence type="ECO:0000256" key="4">
    <source>
        <dbReference type="SAM" id="MobiDB-lite"/>
    </source>
</evidence>
<proteinExistence type="inferred from homology"/>
<dbReference type="Gene3D" id="3.40.50.720">
    <property type="entry name" value="NAD(P)-binding Rossmann-like Domain"/>
    <property type="match status" value="1"/>
</dbReference>
<feature type="region of interest" description="Disordered" evidence="4">
    <location>
        <begin position="195"/>
        <end position="245"/>
    </location>
</feature>
<evidence type="ECO:0000256" key="3">
    <source>
        <dbReference type="ARBA" id="ARBA00040296"/>
    </source>
</evidence>
<comment type="similarity">
    <text evidence="1">Belongs to the NmrA-type oxidoreductase family.</text>
</comment>